<sequence>MRRSYGKILEDRKELRKWFLLQRQMNLPDELYMLSLSFATIIEMHCTVLVDDDSIKHEFRNQDGQLLIKYRHVITNGPDTSVTKDENVNVFDTYDNKVSKNAHKYTYTALMTNRLNWHSTMCIVYDVLIGKDCVIGQVELLSKYLISPYLEKTLYNNTTLDYIFLQYKKYPEIKQKRYINRIVFNTKWTLEDVIHNDLDIKKTRDDIEIPVFDDTDSNQYVCVSAIRKIMGHNDTNHTLRHRSTPLQFRRGVDFAQRCEISFDDPKKVGSLYRSKDTYFIKITALPAYLFFSVEFQYKILAAFVMRLICTEEE</sequence>
<proteinExistence type="predicted"/>
<reference evidence="1" key="1">
    <citation type="journal article" date="2020" name="Nature">
        <title>Giant virus diversity and host interactions through global metagenomics.</title>
        <authorList>
            <person name="Schulz F."/>
            <person name="Roux S."/>
            <person name="Paez-Espino D."/>
            <person name="Jungbluth S."/>
            <person name="Walsh D.A."/>
            <person name="Denef V.J."/>
            <person name="McMahon K.D."/>
            <person name="Konstantinidis K.T."/>
            <person name="Eloe-Fadrosh E.A."/>
            <person name="Kyrpides N.C."/>
            <person name="Woyke T."/>
        </authorList>
    </citation>
    <scope>NUCLEOTIDE SEQUENCE</scope>
    <source>
        <strain evidence="1">GVMAG-M-3300027833-19</strain>
    </source>
</reference>
<accession>A0A6C0LJJ4</accession>
<name>A0A6C0LJJ4_9ZZZZ</name>
<dbReference type="AlphaFoldDB" id="A0A6C0LJJ4"/>
<protein>
    <submittedName>
        <fullName evidence="1">Uncharacterized protein</fullName>
    </submittedName>
</protein>
<evidence type="ECO:0000313" key="1">
    <source>
        <dbReference type="EMBL" id="QHU30590.1"/>
    </source>
</evidence>
<dbReference type="EMBL" id="MN740510">
    <property type="protein sequence ID" value="QHU30590.1"/>
    <property type="molecule type" value="Genomic_DNA"/>
</dbReference>
<organism evidence="1">
    <name type="scientific">viral metagenome</name>
    <dbReference type="NCBI Taxonomy" id="1070528"/>
    <lineage>
        <taxon>unclassified sequences</taxon>
        <taxon>metagenomes</taxon>
        <taxon>organismal metagenomes</taxon>
    </lineage>
</organism>